<dbReference type="SUPFAM" id="SSF47413">
    <property type="entry name" value="lambda repressor-like DNA-binding domains"/>
    <property type="match status" value="1"/>
</dbReference>
<dbReference type="SUPFAM" id="SSF53822">
    <property type="entry name" value="Periplasmic binding protein-like I"/>
    <property type="match status" value="1"/>
</dbReference>
<dbReference type="PROSITE" id="PS00356">
    <property type="entry name" value="HTH_LACI_1"/>
    <property type="match status" value="1"/>
</dbReference>
<dbReference type="PANTHER" id="PTHR30146:SF155">
    <property type="entry name" value="ALANINE RACEMASE"/>
    <property type="match status" value="1"/>
</dbReference>
<name>A0AB33JMS3_9ACTN</name>
<dbReference type="PROSITE" id="PS50932">
    <property type="entry name" value="HTH_LACI_2"/>
    <property type="match status" value="1"/>
</dbReference>
<dbReference type="EMBL" id="AP035881">
    <property type="protein sequence ID" value="BFP44157.1"/>
    <property type="molecule type" value="Genomic_DNA"/>
</dbReference>
<evidence type="ECO:0000256" key="1">
    <source>
        <dbReference type="ARBA" id="ARBA00023015"/>
    </source>
</evidence>
<dbReference type="GO" id="GO:0000976">
    <property type="term" value="F:transcription cis-regulatory region binding"/>
    <property type="evidence" value="ECO:0007669"/>
    <property type="project" value="TreeGrafter"/>
</dbReference>
<feature type="region of interest" description="Disordered" evidence="4">
    <location>
        <begin position="316"/>
        <end position="338"/>
    </location>
</feature>
<dbReference type="Gene3D" id="3.40.50.2300">
    <property type="match status" value="2"/>
</dbReference>
<evidence type="ECO:0000259" key="5">
    <source>
        <dbReference type="PROSITE" id="PS50932"/>
    </source>
</evidence>
<dbReference type="InterPro" id="IPR046335">
    <property type="entry name" value="LacI/GalR-like_sensor"/>
</dbReference>
<evidence type="ECO:0000256" key="4">
    <source>
        <dbReference type="SAM" id="MobiDB-lite"/>
    </source>
</evidence>
<dbReference type="AlphaFoldDB" id="A0AB33JMS3"/>
<feature type="domain" description="HTH lacI-type" evidence="5">
    <location>
        <begin position="4"/>
        <end position="58"/>
    </location>
</feature>
<evidence type="ECO:0000313" key="6">
    <source>
        <dbReference type="EMBL" id="BFP44157.1"/>
    </source>
</evidence>
<evidence type="ECO:0000256" key="2">
    <source>
        <dbReference type="ARBA" id="ARBA00023125"/>
    </source>
</evidence>
<reference evidence="6" key="1">
    <citation type="submission" date="2024-07" db="EMBL/GenBank/DDBJ databases">
        <title>Complete genome sequences of cellulolytic bacteria, Kitasatospora sp. CMC57 and Streptomyces sp. CMC78, isolated from Japanese agricultural soil.</title>
        <authorList>
            <person name="Hashimoto T."/>
            <person name="Ito M."/>
            <person name="Iwamoto M."/>
            <person name="Fukahori D."/>
            <person name="Shoda T."/>
            <person name="Sakoda M."/>
            <person name="Morohoshi T."/>
            <person name="Mitsuboshi M."/>
            <person name="Nishizawa T."/>
        </authorList>
    </citation>
    <scope>NUCLEOTIDE SEQUENCE</scope>
    <source>
        <strain evidence="6">CMC57</strain>
    </source>
</reference>
<gene>
    <name evidence="6" type="ORF">KCMC57_05250</name>
</gene>
<dbReference type="CDD" id="cd01392">
    <property type="entry name" value="HTH_LacI"/>
    <property type="match status" value="1"/>
</dbReference>
<evidence type="ECO:0000256" key="3">
    <source>
        <dbReference type="ARBA" id="ARBA00023163"/>
    </source>
</evidence>
<dbReference type="CDD" id="cd06267">
    <property type="entry name" value="PBP1_LacI_sugar_binding-like"/>
    <property type="match status" value="1"/>
</dbReference>
<dbReference type="Gene3D" id="1.10.260.40">
    <property type="entry name" value="lambda repressor-like DNA-binding domains"/>
    <property type="match status" value="1"/>
</dbReference>
<protein>
    <submittedName>
        <fullName evidence="6">LacI family DNA-binding transcriptional regulator</fullName>
    </submittedName>
</protein>
<keyword evidence="2 6" id="KW-0238">DNA-binding</keyword>
<dbReference type="SMART" id="SM00354">
    <property type="entry name" value="HTH_LACI"/>
    <property type="match status" value="1"/>
</dbReference>
<dbReference type="InterPro" id="IPR000843">
    <property type="entry name" value="HTH_LacI"/>
</dbReference>
<keyword evidence="3" id="KW-0804">Transcription</keyword>
<accession>A0AB33JMS3</accession>
<dbReference type="InterPro" id="IPR010982">
    <property type="entry name" value="Lambda_DNA-bd_dom_sf"/>
</dbReference>
<dbReference type="Pfam" id="PF00356">
    <property type="entry name" value="LacI"/>
    <property type="match status" value="1"/>
</dbReference>
<sequence>MKRLTIADIAERAGVSKVAVSYALNDRPGVSEETRAAIKAIADELGWRPSNAARNLKGASARAIGLVLCPPAATLTHEPFFMELISGIESVLAGPSYGLMLHMVASAEEEAAIHRRWWAERQVDGVLVLNVRLQDSRIPVLEKLGMPAVILGPPSASELLPSVWSGDAESATEAVRYLAALGHRTIARVAGPPDFAHTAVRDEATREACLRAGLPEPVIIHTDYSGDEGARATRHLLLRSDRPTAVVYDNDILAVAGLGAAQELTVNVPRDLSIIAWDDSVLTRVVRPALTALTRDIRAYSARATEILLALTAGGTGTSESVEPARLVPRASTSPAAR</sequence>
<dbReference type="RefSeq" id="WP_407986753.1">
    <property type="nucleotide sequence ID" value="NZ_AP035881.2"/>
</dbReference>
<dbReference type="GO" id="GO:0003700">
    <property type="term" value="F:DNA-binding transcription factor activity"/>
    <property type="evidence" value="ECO:0007669"/>
    <property type="project" value="TreeGrafter"/>
</dbReference>
<dbReference type="PANTHER" id="PTHR30146">
    <property type="entry name" value="LACI-RELATED TRANSCRIPTIONAL REPRESSOR"/>
    <property type="match status" value="1"/>
</dbReference>
<dbReference type="InterPro" id="IPR028082">
    <property type="entry name" value="Peripla_BP_I"/>
</dbReference>
<organism evidence="6">
    <name type="scientific">Kitasatospora sp. CMC57</name>
    <dbReference type="NCBI Taxonomy" id="3231513"/>
    <lineage>
        <taxon>Bacteria</taxon>
        <taxon>Bacillati</taxon>
        <taxon>Actinomycetota</taxon>
        <taxon>Actinomycetes</taxon>
        <taxon>Kitasatosporales</taxon>
        <taxon>Streptomycetaceae</taxon>
        <taxon>Kitasatospora</taxon>
    </lineage>
</organism>
<keyword evidence="1" id="KW-0805">Transcription regulation</keyword>
<proteinExistence type="predicted"/>
<dbReference type="Pfam" id="PF13377">
    <property type="entry name" value="Peripla_BP_3"/>
    <property type="match status" value="1"/>
</dbReference>